<gene>
    <name evidence="2" type="ORF">UFOPK1425_00799</name>
    <name evidence="3" type="ORF">UFOPK1842_00832</name>
</gene>
<dbReference type="GO" id="GO:0008840">
    <property type="term" value="F:4-hydroxy-tetrahydrodipicolinate synthase activity"/>
    <property type="evidence" value="ECO:0007669"/>
    <property type="project" value="TreeGrafter"/>
</dbReference>
<dbReference type="SMART" id="SM01130">
    <property type="entry name" value="DHDPS"/>
    <property type="match status" value="1"/>
</dbReference>
<dbReference type="PANTHER" id="PTHR12128">
    <property type="entry name" value="DIHYDRODIPICOLINATE SYNTHASE"/>
    <property type="match status" value="1"/>
</dbReference>
<dbReference type="CDD" id="cd00408">
    <property type="entry name" value="DHDPS-like"/>
    <property type="match status" value="1"/>
</dbReference>
<evidence type="ECO:0000256" key="1">
    <source>
        <dbReference type="ARBA" id="ARBA00023239"/>
    </source>
</evidence>
<dbReference type="Gene3D" id="3.20.20.70">
    <property type="entry name" value="Aldolase class I"/>
    <property type="match status" value="1"/>
</dbReference>
<dbReference type="PANTHER" id="PTHR12128:SF66">
    <property type="entry name" value="4-HYDROXY-2-OXOGLUTARATE ALDOLASE, MITOCHONDRIAL"/>
    <property type="match status" value="1"/>
</dbReference>
<dbReference type="InterPro" id="IPR002220">
    <property type="entry name" value="DapA-like"/>
</dbReference>
<evidence type="ECO:0000313" key="3">
    <source>
        <dbReference type="EMBL" id="CAB4612172.1"/>
    </source>
</evidence>
<organism evidence="3">
    <name type="scientific">freshwater metagenome</name>
    <dbReference type="NCBI Taxonomy" id="449393"/>
    <lineage>
        <taxon>unclassified sequences</taxon>
        <taxon>metagenomes</taxon>
        <taxon>ecological metagenomes</taxon>
    </lineage>
</organism>
<sequence>MSAPFLDGIIPIAVMPFDENDQVDLKGLKSEIDFLVSIGIKWVGFGFGSEVYTLAESELIKALTYSVEVANGKIGIIGNVELNSTKGAIERIKSIKATGVAMAMMRPSGMMASAPSSEVADAFREVGLAGGLPIVVQDAPQNTGVNLSPQVLADLLENATNIDSLKIEPLSPATKISEVIKNLKDKNRSVIGGLGAMELIHEIKRGSKGTMPGPAFPEVFREIQNRMIAGDEASARKLFNRILPLLVLSNRDMSTFLFMQKYLLQRRGVLSRTNLRSPHSVIDPHLTLEIEEMLAAIDYELILKECS</sequence>
<proteinExistence type="predicted"/>
<dbReference type="SUPFAM" id="SSF51569">
    <property type="entry name" value="Aldolase"/>
    <property type="match status" value="1"/>
</dbReference>
<dbReference type="Pfam" id="PF00701">
    <property type="entry name" value="DHDPS"/>
    <property type="match status" value="1"/>
</dbReference>
<dbReference type="GO" id="GO:0005829">
    <property type="term" value="C:cytosol"/>
    <property type="evidence" value="ECO:0007669"/>
    <property type="project" value="TreeGrafter"/>
</dbReference>
<dbReference type="PIRSF" id="PIRSF001365">
    <property type="entry name" value="DHDPS"/>
    <property type="match status" value="1"/>
</dbReference>
<name>A0A6J6HET0_9ZZZZ</name>
<reference evidence="3" key="1">
    <citation type="submission" date="2020-05" db="EMBL/GenBank/DDBJ databases">
        <authorList>
            <person name="Chiriac C."/>
            <person name="Salcher M."/>
            <person name="Ghai R."/>
            <person name="Kavagutti S V."/>
        </authorList>
    </citation>
    <scope>NUCLEOTIDE SEQUENCE</scope>
</reference>
<dbReference type="EMBL" id="CAEZUQ010000104">
    <property type="protein sequence ID" value="CAB4612172.1"/>
    <property type="molecule type" value="Genomic_DNA"/>
</dbReference>
<dbReference type="InterPro" id="IPR013785">
    <property type="entry name" value="Aldolase_TIM"/>
</dbReference>
<dbReference type="AlphaFoldDB" id="A0A6J6HET0"/>
<keyword evidence="1" id="KW-0456">Lyase</keyword>
<protein>
    <submittedName>
        <fullName evidence="3">Unannotated protein</fullName>
    </submittedName>
</protein>
<evidence type="ECO:0000313" key="2">
    <source>
        <dbReference type="EMBL" id="CAB4545468.1"/>
    </source>
</evidence>
<dbReference type="EMBL" id="CAEZSJ010000146">
    <property type="protein sequence ID" value="CAB4545468.1"/>
    <property type="molecule type" value="Genomic_DNA"/>
</dbReference>
<accession>A0A6J6HET0</accession>